<proteinExistence type="predicted"/>
<evidence type="ECO:0000256" key="1">
    <source>
        <dbReference type="SAM" id="Phobius"/>
    </source>
</evidence>
<evidence type="ECO:0000313" key="2">
    <source>
        <dbReference type="EMBL" id="CAH1265718.1"/>
    </source>
</evidence>
<sequence>MEKTEQVVMVTVETLWRAPDTQDNPLLASLETQHKASTGRRQVKHHRKNTWREFAMLTGVLSKPAVVVGAWMTVSASVFLQQLQRGMLMRVTQLGPVMQGSPTLIRMLVRTTRGLVMKSLSPTQVLIGHMEQMIQSTM</sequence>
<keyword evidence="1" id="KW-0472">Membrane</keyword>
<reference evidence="2" key="1">
    <citation type="submission" date="2022-01" db="EMBL/GenBank/DDBJ databases">
        <authorList>
            <person name="Braso-Vives M."/>
        </authorList>
    </citation>
    <scope>NUCLEOTIDE SEQUENCE</scope>
</reference>
<organism evidence="2 3">
    <name type="scientific">Branchiostoma lanceolatum</name>
    <name type="common">Common lancelet</name>
    <name type="synonym">Amphioxus lanceolatum</name>
    <dbReference type="NCBI Taxonomy" id="7740"/>
    <lineage>
        <taxon>Eukaryota</taxon>
        <taxon>Metazoa</taxon>
        <taxon>Chordata</taxon>
        <taxon>Cephalochordata</taxon>
        <taxon>Leptocardii</taxon>
        <taxon>Amphioxiformes</taxon>
        <taxon>Branchiostomatidae</taxon>
        <taxon>Branchiostoma</taxon>
    </lineage>
</organism>
<protein>
    <submittedName>
        <fullName evidence="2">Hypp3231 protein</fullName>
    </submittedName>
</protein>
<name>A0A8J9ZZG2_BRALA</name>
<keyword evidence="3" id="KW-1185">Reference proteome</keyword>
<gene>
    <name evidence="2" type="primary">Hypp3231</name>
    <name evidence="2" type="ORF">BLAG_LOCUS19612</name>
</gene>
<dbReference type="Proteomes" id="UP000838412">
    <property type="component" value="Chromosome 5"/>
</dbReference>
<evidence type="ECO:0000313" key="3">
    <source>
        <dbReference type="Proteomes" id="UP000838412"/>
    </source>
</evidence>
<feature type="transmembrane region" description="Helical" evidence="1">
    <location>
        <begin position="54"/>
        <end position="80"/>
    </location>
</feature>
<keyword evidence="1" id="KW-1133">Transmembrane helix</keyword>
<keyword evidence="1" id="KW-0812">Transmembrane</keyword>
<dbReference type="AlphaFoldDB" id="A0A8J9ZZG2"/>
<accession>A0A8J9ZZG2</accession>
<dbReference type="EMBL" id="OV696690">
    <property type="protein sequence ID" value="CAH1265718.1"/>
    <property type="molecule type" value="Genomic_DNA"/>
</dbReference>
<dbReference type="OrthoDB" id="10531963at2759"/>